<dbReference type="Pfam" id="PF02518">
    <property type="entry name" value="HATPase_c"/>
    <property type="match status" value="1"/>
</dbReference>
<evidence type="ECO:0000256" key="14">
    <source>
        <dbReference type="PROSITE-ProRule" id="PRU00169"/>
    </source>
</evidence>
<feature type="compositionally biased region" description="Basic and acidic residues" evidence="15">
    <location>
        <begin position="1143"/>
        <end position="1154"/>
    </location>
</feature>
<dbReference type="PRINTS" id="PR00344">
    <property type="entry name" value="BCTRLSENSOR"/>
</dbReference>
<feature type="region of interest" description="Disordered" evidence="15">
    <location>
        <begin position="910"/>
        <end position="949"/>
    </location>
</feature>
<evidence type="ECO:0000256" key="7">
    <source>
        <dbReference type="ARBA" id="ARBA00022741"/>
    </source>
</evidence>
<dbReference type="InterPro" id="IPR005467">
    <property type="entry name" value="His_kinase_dom"/>
</dbReference>
<dbReference type="CDD" id="cd17546">
    <property type="entry name" value="REC_hyHK_CKI1_RcsC-like"/>
    <property type="match status" value="1"/>
</dbReference>
<dbReference type="Gene3D" id="3.40.50.2300">
    <property type="match status" value="1"/>
</dbReference>
<evidence type="ECO:0000256" key="11">
    <source>
        <dbReference type="ARBA" id="ARBA00023012"/>
    </source>
</evidence>
<feature type="compositionally biased region" description="Low complexity" evidence="15">
    <location>
        <begin position="910"/>
        <end position="924"/>
    </location>
</feature>
<dbReference type="Pfam" id="PF00512">
    <property type="entry name" value="HisKA"/>
    <property type="match status" value="1"/>
</dbReference>
<keyword evidence="4 14" id="KW-0597">Phosphoprotein</keyword>
<keyword evidence="6 16" id="KW-0812">Transmembrane</keyword>
<dbReference type="SUPFAM" id="SSF47384">
    <property type="entry name" value="Homodimeric domain of signal transducing histidine kinase"/>
    <property type="match status" value="1"/>
</dbReference>
<evidence type="ECO:0000256" key="4">
    <source>
        <dbReference type="ARBA" id="ARBA00022553"/>
    </source>
</evidence>
<dbReference type="CDD" id="cd16922">
    <property type="entry name" value="HATPase_EvgS-ArcB-TorS-like"/>
    <property type="match status" value="1"/>
</dbReference>
<dbReference type="CDD" id="cd00082">
    <property type="entry name" value="HisKA"/>
    <property type="match status" value="1"/>
</dbReference>
<evidence type="ECO:0000256" key="1">
    <source>
        <dbReference type="ARBA" id="ARBA00000085"/>
    </source>
</evidence>
<name>A0A161W6U2_COLIC</name>
<dbReference type="Gene3D" id="1.10.287.130">
    <property type="match status" value="1"/>
</dbReference>
<feature type="compositionally biased region" description="Basic residues" evidence="15">
    <location>
        <begin position="762"/>
        <end position="772"/>
    </location>
</feature>
<feature type="transmembrane region" description="Helical" evidence="16">
    <location>
        <begin position="14"/>
        <end position="37"/>
    </location>
</feature>
<evidence type="ECO:0000256" key="15">
    <source>
        <dbReference type="SAM" id="MobiDB-lite"/>
    </source>
</evidence>
<keyword evidence="9" id="KW-0067">ATP-binding</keyword>
<feature type="region of interest" description="Disordered" evidence="15">
    <location>
        <begin position="749"/>
        <end position="792"/>
    </location>
</feature>
<dbReference type="PANTHER" id="PTHR43719">
    <property type="entry name" value="TWO-COMPONENT HISTIDINE KINASE"/>
    <property type="match status" value="1"/>
</dbReference>
<dbReference type="InterPro" id="IPR011006">
    <property type="entry name" value="CheY-like_superfamily"/>
</dbReference>
<dbReference type="InterPro" id="IPR003661">
    <property type="entry name" value="HisK_dim/P_dom"/>
</dbReference>
<evidence type="ECO:0000256" key="2">
    <source>
        <dbReference type="ARBA" id="ARBA00004370"/>
    </source>
</evidence>
<evidence type="ECO:0000256" key="6">
    <source>
        <dbReference type="ARBA" id="ARBA00022692"/>
    </source>
</evidence>
<dbReference type="InterPro" id="IPR050956">
    <property type="entry name" value="2C_system_His_kinase"/>
</dbReference>
<dbReference type="FunFam" id="3.40.50.2300:FF:000289">
    <property type="entry name" value="Osmosensing histidine protein kinase SLN1"/>
    <property type="match status" value="1"/>
</dbReference>
<dbReference type="EMBL" id="LFIW01001266">
    <property type="protein sequence ID" value="KZL82845.1"/>
    <property type="molecule type" value="Genomic_DNA"/>
</dbReference>
<dbReference type="Pfam" id="PF00072">
    <property type="entry name" value="Response_reg"/>
    <property type="match status" value="1"/>
</dbReference>
<dbReference type="GO" id="GO:0007234">
    <property type="term" value="P:osmosensory signaling via phosphorelay pathway"/>
    <property type="evidence" value="ECO:0007669"/>
    <property type="project" value="UniProtKB-ARBA"/>
</dbReference>
<organism evidence="19 20">
    <name type="scientific">Colletotrichum incanum</name>
    <name type="common">Soybean anthracnose fungus</name>
    <dbReference type="NCBI Taxonomy" id="1573173"/>
    <lineage>
        <taxon>Eukaryota</taxon>
        <taxon>Fungi</taxon>
        <taxon>Dikarya</taxon>
        <taxon>Ascomycota</taxon>
        <taxon>Pezizomycotina</taxon>
        <taxon>Sordariomycetes</taxon>
        <taxon>Hypocreomycetidae</taxon>
        <taxon>Glomerellales</taxon>
        <taxon>Glomerellaceae</taxon>
        <taxon>Colletotrichum</taxon>
        <taxon>Colletotrichum spaethianum species complex</taxon>
    </lineage>
</organism>
<evidence type="ECO:0000256" key="9">
    <source>
        <dbReference type="ARBA" id="ARBA00022840"/>
    </source>
</evidence>
<dbReference type="GO" id="GO:0005524">
    <property type="term" value="F:ATP binding"/>
    <property type="evidence" value="ECO:0007669"/>
    <property type="project" value="UniProtKB-KW"/>
</dbReference>
<keyword evidence="11" id="KW-0902">Two-component regulatory system</keyword>
<reference evidence="19 20" key="1">
    <citation type="submission" date="2015-06" db="EMBL/GenBank/DDBJ databases">
        <title>Survival trade-offs in plant roots during colonization by closely related pathogenic and mutualistic fungi.</title>
        <authorList>
            <person name="Hacquard S."/>
            <person name="Kracher B."/>
            <person name="Hiruma K."/>
            <person name="Weinman A."/>
            <person name="Muench P."/>
            <person name="Garrido Oter R."/>
            <person name="Ver Loren van Themaat E."/>
            <person name="Dallerey J.-F."/>
            <person name="Damm U."/>
            <person name="Henrissat B."/>
            <person name="Lespinet O."/>
            <person name="Thon M."/>
            <person name="Kemen E."/>
            <person name="McHardy A.C."/>
            <person name="Schulze-Lefert P."/>
            <person name="O'Connell R.J."/>
        </authorList>
    </citation>
    <scope>NUCLEOTIDE SEQUENCE [LARGE SCALE GENOMIC DNA]</scope>
    <source>
        <strain evidence="19 20">MAFF 238704</strain>
    </source>
</reference>
<dbReference type="InterPro" id="IPR036890">
    <property type="entry name" value="HATPase_C_sf"/>
</dbReference>
<dbReference type="PROSITE" id="PS50110">
    <property type="entry name" value="RESPONSE_REGULATORY"/>
    <property type="match status" value="1"/>
</dbReference>
<evidence type="ECO:0000256" key="12">
    <source>
        <dbReference type="ARBA" id="ARBA00023136"/>
    </source>
</evidence>
<evidence type="ECO:0000313" key="20">
    <source>
        <dbReference type="Proteomes" id="UP000076584"/>
    </source>
</evidence>
<evidence type="ECO:0000259" key="18">
    <source>
        <dbReference type="PROSITE" id="PS50110"/>
    </source>
</evidence>
<dbReference type="EC" id="2.7.13.3" evidence="3"/>
<keyword evidence="7" id="KW-0547">Nucleotide-binding</keyword>
<feature type="region of interest" description="Disordered" evidence="15">
    <location>
        <begin position="442"/>
        <end position="470"/>
    </location>
</feature>
<evidence type="ECO:0000313" key="19">
    <source>
        <dbReference type="EMBL" id="KZL82845.1"/>
    </source>
</evidence>
<feature type="transmembrane region" description="Helical" evidence="16">
    <location>
        <begin position="401"/>
        <end position="423"/>
    </location>
</feature>
<dbReference type="AlphaFoldDB" id="A0A161W6U2"/>
<keyword evidence="12 16" id="KW-0472">Membrane</keyword>
<dbReference type="SMART" id="SM00387">
    <property type="entry name" value="HATPase_c"/>
    <property type="match status" value="1"/>
</dbReference>
<feature type="region of interest" description="Disordered" evidence="15">
    <location>
        <begin position="304"/>
        <end position="328"/>
    </location>
</feature>
<dbReference type="SMART" id="SM00448">
    <property type="entry name" value="REC"/>
    <property type="match status" value="1"/>
</dbReference>
<dbReference type="Gene3D" id="3.30.565.10">
    <property type="entry name" value="Histidine kinase-like ATPase, C-terminal domain"/>
    <property type="match status" value="1"/>
</dbReference>
<accession>A0A161W6U2</accession>
<keyword evidence="20" id="KW-1185">Reference proteome</keyword>
<dbReference type="SMART" id="SM00388">
    <property type="entry name" value="HisKA"/>
    <property type="match status" value="1"/>
</dbReference>
<dbReference type="FunFam" id="1.10.287.130:FF:000004">
    <property type="entry name" value="Ethylene receptor 1"/>
    <property type="match status" value="1"/>
</dbReference>
<comment type="caution">
    <text evidence="19">The sequence shown here is derived from an EMBL/GenBank/DDBJ whole genome shotgun (WGS) entry which is preliminary data.</text>
</comment>
<feature type="region of interest" description="Disordered" evidence="15">
    <location>
        <begin position="1131"/>
        <end position="1201"/>
    </location>
</feature>
<dbReference type="GO" id="GO:0000155">
    <property type="term" value="F:phosphorelay sensor kinase activity"/>
    <property type="evidence" value="ECO:0007669"/>
    <property type="project" value="InterPro"/>
</dbReference>
<keyword evidence="5" id="KW-0808">Transferase</keyword>
<keyword evidence="10 16" id="KW-1133">Transmembrane helix</keyword>
<dbReference type="STRING" id="1573173.A0A161W6U2"/>
<dbReference type="PROSITE" id="PS50109">
    <property type="entry name" value="HIS_KIN"/>
    <property type="match status" value="1"/>
</dbReference>
<keyword evidence="8" id="KW-0418">Kinase</keyword>
<feature type="domain" description="Response regulatory" evidence="18">
    <location>
        <begin position="1008"/>
        <end position="1128"/>
    </location>
</feature>
<evidence type="ECO:0000256" key="3">
    <source>
        <dbReference type="ARBA" id="ARBA00012438"/>
    </source>
</evidence>
<dbReference type="Proteomes" id="UP000076584">
    <property type="component" value="Unassembled WGS sequence"/>
</dbReference>
<gene>
    <name evidence="19" type="ORF">CI238_05317</name>
</gene>
<feature type="non-terminal residue" evidence="19">
    <location>
        <position position="1"/>
    </location>
</feature>
<dbReference type="InterPro" id="IPR001789">
    <property type="entry name" value="Sig_transdc_resp-reg_receiver"/>
</dbReference>
<protein>
    <recommendedName>
        <fullName evidence="3">histidine kinase</fullName>
        <ecNumber evidence="3">2.7.13.3</ecNumber>
    </recommendedName>
</protein>
<feature type="compositionally biased region" description="Low complexity" evidence="15">
    <location>
        <begin position="773"/>
        <end position="788"/>
    </location>
</feature>
<comment type="subcellular location">
    <subcellularLocation>
        <location evidence="2">Membrane</location>
    </subcellularLocation>
</comment>
<proteinExistence type="predicted"/>
<evidence type="ECO:0000256" key="5">
    <source>
        <dbReference type="ARBA" id="ARBA00022679"/>
    </source>
</evidence>
<feature type="modified residue" description="4-aspartylphosphate" evidence="14">
    <location>
        <position position="1063"/>
    </location>
</feature>
<dbReference type="InterPro" id="IPR003594">
    <property type="entry name" value="HATPase_dom"/>
</dbReference>
<feature type="domain" description="Histidine kinase" evidence="17">
    <location>
        <begin position="573"/>
        <end position="903"/>
    </location>
</feature>
<dbReference type="InterPro" id="IPR036097">
    <property type="entry name" value="HisK_dim/P_sf"/>
</dbReference>
<dbReference type="SUPFAM" id="SSF55874">
    <property type="entry name" value="ATPase domain of HSP90 chaperone/DNA topoisomerase II/histidine kinase"/>
    <property type="match status" value="1"/>
</dbReference>
<feature type="compositionally biased region" description="Polar residues" evidence="15">
    <location>
        <begin position="931"/>
        <end position="941"/>
    </location>
</feature>
<sequence length="1201" mass="130690">LFTMGVRVAIREQLAFLVVVAVLVALMILSVPVWIYVNKFVTQVEGRELALTASLKASRISAELELVQTSIITISSRILIQNSLFNFYDGNDTDENWVQAKGDLNSALSVGALTGLLQGRIYSRNTTGNIHGLLNVTGEKVPEIPLPYGGSDGQQAYLSDTPEGYPAALYPNITYEDLGRPNQYRNNTQAFAANAFPGVRISTNGGLLLGPMIINDTTALMSITVPIRYNRQQEFILGYMTLVATANSLIGVGNSREGLGNTGIVLLVGPTEQSNRFPAAHPVSNATYLPDRDNAANVPVKFVLPPNPLPGQGDRHSERSWASSNDDEPFPMKDYPAVFDSFTKRFIAPNNSSSKLSTNNEQGLPVAVGFARTNTALVNWTVVVEQAKSEADAPIDTLRNIILGCVFGTAGLIIILIFPCAHLSVMPIRRLKTATEKSIQPPGYEDGYYSDFDDGETPGSGGISSRSHRSRKDGLIAGIYKLIGFKPKEKTASEHDRDSTRRIFKIPGKVENRKHFITDELTELTETFNDMSDELVKQYTSLDQKVLERTRELEISKKAAEAANESKTLFIANISHELKTPLNGILGMCAVCMEENDILRIKQSLKTLYKSGDLLLHLLEDLLSFSKNQIGQQLNLEEKEFRLADIKSQILTIFDKQVKEGRITLTVNFLSSEAIELGSSPERPSTDNRLPALGPHGTGRLKDMCLWGDQHRILQVIINLVSNSVKFTPAGGRVDVRIKCIGEVEIPPANDGSRSSSFSKDSRRHGRPRHRLGSSSTQSVSSKGGSTSEPVKGTALVINPMEPKSTPHIHVRERSPTPPPPGAKAYIFEFEVEDTGPGIAEHMQQKVFEPFVQGDLGLSKKFGGTGLGLSICHQLATLMGGSISLKSTVGVGTTFTMQIPLKYVKDRASSTASSSIKSRPPSVDTIDAVEGTQNPKRNSGGTPVKPPIKPANETNAKNLLDQQPRLVGLSQPFFASNPAPKAKRSTRDQMAAIDKAMATKASQEGKLRVLVADDNSTNIEVVSKMLKLEDVYDVTIAKDGQEAYDLVKANMDNNKGFDVIFMDIQMPNLDGLQSTKLIRKMGYTAPIVALTAFSEESNVKECMESGMDEFLSKPIRRPALKQVLKKFATIPEEPETASLTRKTTPERATPEKPKAANGTTAPELNEKGDAIHPNGNGNGNGNATAPASEQLLSEKGGIIDV</sequence>
<keyword evidence="13" id="KW-0325">Glycoprotein</keyword>
<evidence type="ECO:0000256" key="10">
    <source>
        <dbReference type="ARBA" id="ARBA00022989"/>
    </source>
</evidence>
<evidence type="ECO:0000256" key="13">
    <source>
        <dbReference type="ARBA" id="ARBA00023180"/>
    </source>
</evidence>
<comment type="catalytic activity">
    <reaction evidence="1">
        <text>ATP + protein L-histidine = ADP + protein N-phospho-L-histidine.</text>
        <dbReference type="EC" id="2.7.13.3"/>
    </reaction>
</comment>
<evidence type="ECO:0000259" key="17">
    <source>
        <dbReference type="PROSITE" id="PS50109"/>
    </source>
</evidence>
<dbReference type="GO" id="GO:0005886">
    <property type="term" value="C:plasma membrane"/>
    <property type="evidence" value="ECO:0007669"/>
    <property type="project" value="UniProtKB-ARBA"/>
</dbReference>
<evidence type="ECO:0000256" key="16">
    <source>
        <dbReference type="SAM" id="Phobius"/>
    </source>
</evidence>
<dbReference type="InterPro" id="IPR004358">
    <property type="entry name" value="Sig_transdc_His_kin-like_C"/>
</dbReference>
<dbReference type="SUPFAM" id="SSF52172">
    <property type="entry name" value="CheY-like"/>
    <property type="match status" value="1"/>
</dbReference>
<evidence type="ECO:0000256" key="8">
    <source>
        <dbReference type="ARBA" id="ARBA00022777"/>
    </source>
</evidence>
<dbReference type="PANTHER" id="PTHR43719:SF34">
    <property type="entry name" value="TWO-COMPONENT SYSTEM PROTEIN B"/>
    <property type="match status" value="1"/>
</dbReference>